<feature type="signal peptide" evidence="1">
    <location>
        <begin position="1"/>
        <end position="28"/>
    </location>
</feature>
<sequence length="127" mass="14830">MLLLHPPMVSSFLLLQLMALVIPDTTLARVRCCTYWRALGDLFRHFISLCSTCRFLVARVAYYHSCIYPLYSSIFYLDSLQWSNDIFSPLSSFIVLILYSHSHKPLLPIRTRPVEDQKHLFPLNTCF</sequence>
<comment type="caution">
    <text evidence="2">The sequence shown here is derived from an EMBL/GenBank/DDBJ whole genome shotgun (WGS) entry which is preliminary data.</text>
</comment>
<evidence type="ECO:0008006" key="4">
    <source>
        <dbReference type="Google" id="ProtNLM"/>
    </source>
</evidence>
<gene>
    <name evidence="2" type="ORF">GQ43DRAFT_115858</name>
</gene>
<accession>A0A9P4JTF9</accession>
<keyword evidence="3" id="KW-1185">Reference proteome</keyword>
<evidence type="ECO:0000313" key="2">
    <source>
        <dbReference type="EMBL" id="KAF2204810.1"/>
    </source>
</evidence>
<dbReference type="Proteomes" id="UP000799536">
    <property type="component" value="Unassembled WGS sequence"/>
</dbReference>
<dbReference type="AlphaFoldDB" id="A0A9P4JTF9"/>
<feature type="chain" id="PRO_5040188169" description="Secreted protein" evidence="1">
    <location>
        <begin position="29"/>
        <end position="127"/>
    </location>
</feature>
<keyword evidence="1" id="KW-0732">Signal</keyword>
<dbReference type="EMBL" id="ML993868">
    <property type="protein sequence ID" value="KAF2204810.1"/>
    <property type="molecule type" value="Genomic_DNA"/>
</dbReference>
<name>A0A9P4JTF9_9PLEO</name>
<evidence type="ECO:0000256" key="1">
    <source>
        <dbReference type="SAM" id="SignalP"/>
    </source>
</evidence>
<reference evidence="2" key="1">
    <citation type="journal article" date="2020" name="Stud. Mycol.">
        <title>101 Dothideomycetes genomes: a test case for predicting lifestyles and emergence of pathogens.</title>
        <authorList>
            <person name="Haridas S."/>
            <person name="Albert R."/>
            <person name="Binder M."/>
            <person name="Bloem J."/>
            <person name="Labutti K."/>
            <person name="Salamov A."/>
            <person name="Andreopoulos B."/>
            <person name="Baker S."/>
            <person name="Barry K."/>
            <person name="Bills G."/>
            <person name="Bluhm B."/>
            <person name="Cannon C."/>
            <person name="Castanera R."/>
            <person name="Culley D."/>
            <person name="Daum C."/>
            <person name="Ezra D."/>
            <person name="Gonzalez J."/>
            <person name="Henrissat B."/>
            <person name="Kuo A."/>
            <person name="Liang C."/>
            <person name="Lipzen A."/>
            <person name="Lutzoni F."/>
            <person name="Magnuson J."/>
            <person name="Mondo S."/>
            <person name="Nolan M."/>
            <person name="Ohm R."/>
            <person name="Pangilinan J."/>
            <person name="Park H.-J."/>
            <person name="Ramirez L."/>
            <person name="Alfaro M."/>
            <person name="Sun H."/>
            <person name="Tritt A."/>
            <person name="Yoshinaga Y."/>
            <person name="Zwiers L.-H."/>
            <person name="Turgeon B."/>
            <person name="Goodwin S."/>
            <person name="Spatafora J."/>
            <person name="Crous P."/>
            <person name="Grigoriev I."/>
        </authorList>
    </citation>
    <scope>NUCLEOTIDE SEQUENCE</scope>
    <source>
        <strain evidence="2">ATCC 74209</strain>
    </source>
</reference>
<protein>
    <recommendedName>
        <fullName evidence="4">Secreted protein</fullName>
    </recommendedName>
</protein>
<organism evidence="2 3">
    <name type="scientific">Delitschia confertaspora ATCC 74209</name>
    <dbReference type="NCBI Taxonomy" id="1513339"/>
    <lineage>
        <taxon>Eukaryota</taxon>
        <taxon>Fungi</taxon>
        <taxon>Dikarya</taxon>
        <taxon>Ascomycota</taxon>
        <taxon>Pezizomycotina</taxon>
        <taxon>Dothideomycetes</taxon>
        <taxon>Pleosporomycetidae</taxon>
        <taxon>Pleosporales</taxon>
        <taxon>Delitschiaceae</taxon>
        <taxon>Delitschia</taxon>
    </lineage>
</organism>
<evidence type="ECO:0000313" key="3">
    <source>
        <dbReference type="Proteomes" id="UP000799536"/>
    </source>
</evidence>
<proteinExistence type="predicted"/>